<dbReference type="OrthoDB" id="66144at2759"/>
<dbReference type="PANTHER" id="PTHR43861">
    <property type="entry name" value="TRANS-ACONITATE 2-METHYLTRANSFERASE-RELATED"/>
    <property type="match status" value="1"/>
</dbReference>
<dbReference type="InterPro" id="IPR013216">
    <property type="entry name" value="Methyltransf_11"/>
</dbReference>
<dbReference type="EMBL" id="VFLP01000101">
    <property type="protein sequence ID" value="TRX88070.1"/>
    <property type="molecule type" value="Genomic_DNA"/>
</dbReference>
<dbReference type="STRING" id="2512241.A0A553HJD0"/>
<dbReference type="SUPFAM" id="SSF53335">
    <property type="entry name" value="S-adenosyl-L-methionine-dependent methyltransferases"/>
    <property type="match status" value="1"/>
</dbReference>
<sequence>MTQSRTADPPFKAVRYLPTNEAYDRWAKVYDSDGNFLQALDDLELKTLFPRFMMSIKSSKPWRVVDLGCGTGRNTALLLGIPKCEIIALDSSKGMLEVAEKRLSITNPGLKFAESQPNLRFDIFDMMATSSSPASVAPHTADAVISTLVIEHVPLPVFFAHVAQILRPGGVLLLTNMHSEMGGISQAGFVDTTTGEKIRPTSYAHTVEELLLEARKHGLEVEIEEEGTGIRETAVTEDMVGRLGLRSEKWVGIRCWFGGIFRKIDA</sequence>
<dbReference type="Pfam" id="PF08241">
    <property type="entry name" value="Methyltransf_11"/>
    <property type="match status" value="1"/>
</dbReference>
<organism evidence="2 3">
    <name type="scientific">Xylaria flabelliformis</name>
    <dbReference type="NCBI Taxonomy" id="2512241"/>
    <lineage>
        <taxon>Eukaryota</taxon>
        <taxon>Fungi</taxon>
        <taxon>Dikarya</taxon>
        <taxon>Ascomycota</taxon>
        <taxon>Pezizomycotina</taxon>
        <taxon>Sordariomycetes</taxon>
        <taxon>Xylariomycetidae</taxon>
        <taxon>Xylariales</taxon>
        <taxon>Xylariaceae</taxon>
        <taxon>Xylaria</taxon>
    </lineage>
</organism>
<gene>
    <name evidence="2" type="ORF">FHL15_011020</name>
</gene>
<feature type="domain" description="Methyltransferase type 11" evidence="1">
    <location>
        <begin position="65"/>
        <end position="173"/>
    </location>
</feature>
<comment type="caution">
    <text evidence="2">The sequence shown here is derived from an EMBL/GenBank/DDBJ whole genome shotgun (WGS) entry which is preliminary data.</text>
</comment>
<dbReference type="GO" id="GO:0008757">
    <property type="term" value="F:S-adenosylmethionine-dependent methyltransferase activity"/>
    <property type="evidence" value="ECO:0007669"/>
    <property type="project" value="InterPro"/>
</dbReference>
<protein>
    <recommendedName>
        <fullName evidence="1">Methyltransferase type 11 domain-containing protein</fullName>
    </recommendedName>
</protein>
<evidence type="ECO:0000313" key="3">
    <source>
        <dbReference type="Proteomes" id="UP000319160"/>
    </source>
</evidence>
<keyword evidence="3" id="KW-1185">Reference proteome</keyword>
<name>A0A553HJD0_9PEZI</name>
<dbReference type="InterPro" id="IPR029063">
    <property type="entry name" value="SAM-dependent_MTases_sf"/>
</dbReference>
<reference evidence="3" key="1">
    <citation type="submission" date="2019-06" db="EMBL/GenBank/DDBJ databases">
        <title>Draft genome sequence of the griseofulvin-producing fungus Xylaria cubensis strain G536.</title>
        <authorList>
            <person name="Mead M.E."/>
            <person name="Raja H.A."/>
            <person name="Steenwyk J.L."/>
            <person name="Knowles S.L."/>
            <person name="Oberlies N.H."/>
            <person name="Rokas A."/>
        </authorList>
    </citation>
    <scope>NUCLEOTIDE SEQUENCE [LARGE SCALE GENOMIC DNA]</scope>
    <source>
        <strain evidence="3">G536</strain>
    </source>
</reference>
<dbReference type="AlphaFoldDB" id="A0A553HJD0"/>
<evidence type="ECO:0000313" key="2">
    <source>
        <dbReference type="EMBL" id="TRX88070.1"/>
    </source>
</evidence>
<accession>A0A553HJD0</accession>
<dbReference type="Gene3D" id="3.40.50.150">
    <property type="entry name" value="Vaccinia Virus protein VP39"/>
    <property type="match status" value="1"/>
</dbReference>
<dbReference type="Proteomes" id="UP000319160">
    <property type="component" value="Unassembled WGS sequence"/>
</dbReference>
<proteinExistence type="predicted"/>
<dbReference type="CDD" id="cd02440">
    <property type="entry name" value="AdoMet_MTases"/>
    <property type="match status" value="1"/>
</dbReference>
<evidence type="ECO:0000259" key="1">
    <source>
        <dbReference type="Pfam" id="PF08241"/>
    </source>
</evidence>